<dbReference type="SUPFAM" id="SSF53335">
    <property type="entry name" value="S-adenosyl-L-methionine-dependent methyltransferases"/>
    <property type="match status" value="1"/>
</dbReference>
<dbReference type="CDD" id="cd02440">
    <property type="entry name" value="AdoMet_MTases"/>
    <property type="match status" value="1"/>
</dbReference>
<dbReference type="OrthoDB" id="323463at2"/>
<dbReference type="STRING" id="448.Lery_1986"/>
<name>A0A0W0TJK5_LEGER</name>
<accession>A0A0W0TJK5</accession>
<dbReference type="Proteomes" id="UP000054773">
    <property type="component" value="Unassembled WGS sequence"/>
</dbReference>
<protein>
    <submittedName>
        <fullName evidence="1">Methyltransferase domain protein</fullName>
    </submittedName>
</protein>
<proteinExistence type="predicted"/>
<organism evidence="1 2">
    <name type="scientific">Legionella erythra</name>
    <dbReference type="NCBI Taxonomy" id="448"/>
    <lineage>
        <taxon>Bacteria</taxon>
        <taxon>Pseudomonadati</taxon>
        <taxon>Pseudomonadota</taxon>
        <taxon>Gammaproteobacteria</taxon>
        <taxon>Legionellales</taxon>
        <taxon>Legionellaceae</taxon>
        <taxon>Legionella</taxon>
    </lineage>
</organism>
<dbReference type="RefSeq" id="WP_058527130.1">
    <property type="nucleotide sequence ID" value="NZ_CAAAHY010000014.1"/>
</dbReference>
<dbReference type="GO" id="GO:0008168">
    <property type="term" value="F:methyltransferase activity"/>
    <property type="evidence" value="ECO:0007669"/>
    <property type="project" value="UniProtKB-KW"/>
</dbReference>
<evidence type="ECO:0000313" key="2">
    <source>
        <dbReference type="Proteomes" id="UP000054773"/>
    </source>
</evidence>
<dbReference type="InterPro" id="IPR029063">
    <property type="entry name" value="SAM-dependent_MTases_sf"/>
</dbReference>
<keyword evidence="1" id="KW-0808">Transferase</keyword>
<comment type="caution">
    <text evidence="1">The sequence shown here is derived from an EMBL/GenBank/DDBJ whole genome shotgun (WGS) entry which is preliminary data.</text>
</comment>
<dbReference type="AlphaFoldDB" id="A0A0W0TJK5"/>
<gene>
    <name evidence="1" type="ORF">Lery_1986</name>
</gene>
<dbReference type="Gene3D" id="3.40.50.150">
    <property type="entry name" value="Vaccinia Virus protein VP39"/>
    <property type="match status" value="1"/>
</dbReference>
<dbReference type="EMBL" id="LNYA01000032">
    <property type="protein sequence ID" value="KTC95691.1"/>
    <property type="molecule type" value="Genomic_DNA"/>
</dbReference>
<evidence type="ECO:0000313" key="1">
    <source>
        <dbReference type="EMBL" id="KTC95691.1"/>
    </source>
</evidence>
<reference evidence="1 2" key="1">
    <citation type="submission" date="2015-11" db="EMBL/GenBank/DDBJ databases">
        <title>Genomic analysis of 38 Legionella species identifies large and diverse effector repertoires.</title>
        <authorList>
            <person name="Burstein D."/>
            <person name="Amaro F."/>
            <person name="Zusman T."/>
            <person name="Lifshitz Z."/>
            <person name="Cohen O."/>
            <person name="Gilbert J.A."/>
            <person name="Pupko T."/>
            <person name="Shuman H.A."/>
            <person name="Segal G."/>
        </authorList>
    </citation>
    <scope>NUCLEOTIDE SEQUENCE [LARGE SCALE GENOMIC DNA]</scope>
    <source>
        <strain evidence="1 2">SE-32A-C8</strain>
    </source>
</reference>
<sequence length="279" mass="31917">MELKKDERTISPEELKQRPHACRLKLDEVLHLFVSPDTGMPLRLSDDGLTLTDDEHVYDIRDGLPILMPTKLVPFFTTRLQVPLEHYADSFLQYFLLATIKQSGEVNAAPTEGAAQKHFFRMTNFLNDCHGLTLDVGCDDPSLGASLLPDTANYVGLDPFCSRNEPFRIIGTGEFLPFRKESFDHVLFNTSLDHIFDWRRALSQAREVLKKGGNIYISTYIWTERADLLPDSVHFHHFRYYELVGALDELGFNNVQAEVYESPKGDTHRHGLYLKACKQ</sequence>
<keyword evidence="1" id="KW-0489">Methyltransferase</keyword>
<dbReference type="GO" id="GO:0032259">
    <property type="term" value="P:methylation"/>
    <property type="evidence" value="ECO:0007669"/>
    <property type="project" value="UniProtKB-KW"/>
</dbReference>
<dbReference type="PATRIC" id="fig|448.7.peg.2083"/>
<dbReference type="Pfam" id="PF13489">
    <property type="entry name" value="Methyltransf_23"/>
    <property type="match status" value="1"/>
</dbReference>
<keyword evidence="2" id="KW-1185">Reference proteome</keyword>